<evidence type="ECO:0000259" key="1">
    <source>
        <dbReference type="Pfam" id="PF14393"/>
    </source>
</evidence>
<evidence type="ECO:0000313" key="3">
    <source>
        <dbReference type="Proteomes" id="UP001168505"/>
    </source>
</evidence>
<feature type="domain" description="DUF4422" evidence="1">
    <location>
        <begin position="7"/>
        <end position="234"/>
    </location>
</feature>
<organism evidence="2 3">
    <name type="scientific">Collinsella ihumii</name>
    <dbReference type="NCBI Taxonomy" id="1720204"/>
    <lineage>
        <taxon>Bacteria</taxon>
        <taxon>Bacillati</taxon>
        <taxon>Actinomycetota</taxon>
        <taxon>Coriobacteriia</taxon>
        <taxon>Coriobacteriales</taxon>
        <taxon>Coriobacteriaceae</taxon>
        <taxon>Collinsella</taxon>
    </lineage>
</organism>
<dbReference type="RefSeq" id="WP_087199515.1">
    <property type="nucleotide sequence ID" value="NZ_JAUEIR010000005.1"/>
</dbReference>
<dbReference type="Proteomes" id="UP001168505">
    <property type="component" value="Unassembled WGS sequence"/>
</dbReference>
<name>A0AAW7JQQ2_9ACTN</name>
<evidence type="ECO:0000313" key="2">
    <source>
        <dbReference type="EMBL" id="MDN0069402.1"/>
    </source>
</evidence>
<dbReference type="InterPro" id="IPR025536">
    <property type="entry name" value="DUF4422"/>
</dbReference>
<reference evidence="2" key="1">
    <citation type="submission" date="2023-06" db="EMBL/GenBank/DDBJ databases">
        <authorList>
            <person name="Zeman M."/>
            <person name="Kubasova T."/>
            <person name="Jahodarova E."/>
            <person name="Nykrynova M."/>
            <person name="Rychlik I."/>
        </authorList>
    </citation>
    <scope>NUCLEOTIDE SEQUENCE</scope>
    <source>
        <strain evidence="2">15_COKtk</strain>
    </source>
</reference>
<accession>A0AAW7JQQ2</accession>
<protein>
    <submittedName>
        <fullName evidence="2">DUF4422 domain-containing protein</fullName>
    </submittedName>
</protein>
<sequence length="272" mass="30620">MPRPKIRIAVASHKPYRMPSDSVYIPLHVGRSLHPELTAEMDAQGFLGDDSGDSISGSNASLCELTGLWWLWRNVDADWKGLVHYRRHFASRRAGGKGAGDRFGRIASERDFLRAMSGGAEAILPSRRNYVIETVGSHWEHTQPSGQLASARGVVADMEPRYLGSLDRVLSSRGAHMFNMMVMRDDVLDAYCSWLFPLIFELVERHDPDRYDAFAARYPGRISELLLDAWMSEKHVPYAEMPTVSPEPVDWVRKGSSFLAAKFLGRKYGSSF</sequence>
<gene>
    <name evidence="2" type="ORF">QVN40_06750</name>
</gene>
<comment type="caution">
    <text evidence="2">The sequence shown here is derived from an EMBL/GenBank/DDBJ whole genome shotgun (WGS) entry which is preliminary data.</text>
</comment>
<dbReference type="EMBL" id="JAUEIR010000005">
    <property type="protein sequence ID" value="MDN0069402.1"/>
    <property type="molecule type" value="Genomic_DNA"/>
</dbReference>
<proteinExistence type="predicted"/>
<dbReference type="Pfam" id="PF14393">
    <property type="entry name" value="DUF4422"/>
    <property type="match status" value="1"/>
</dbReference>
<dbReference type="AlphaFoldDB" id="A0AAW7JQQ2"/>
<reference evidence="2" key="2">
    <citation type="submission" date="2023-08" db="EMBL/GenBank/DDBJ databases">
        <title>Identification and characterization of horizontal gene transfer across gut microbiota members of farm animals based on homology search.</title>
        <authorList>
            <person name="Schwarzerova J."/>
            <person name="Nykrynova M."/>
            <person name="Jureckova K."/>
            <person name="Cejkova D."/>
            <person name="Rychlik I."/>
        </authorList>
    </citation>
    <scope>NUCLEOTIDE SEQUENCE</scope>
    <source>
        <strain evidence="2">15_COKtk</strain>
    </source>
</reference>